<dbReference type="Gene3D" id="3.90.550.10">
    <property type="entry name" value="Spore Coat Polysaccharide Biosynthesis Protein SpsA, Chain A"/>
    <property type="match status" value="1"/>
</dbReference>
<reference evidence="2" key="1">
    <citation type="submission" date="2021-10" db="EMBL/GenBank/DDBJ databases">
        <title>Gramella sp. ASW11-100T, isolated from marine sediment.</title>
        <authorList>
            <person name="Xia C."/>
        </authorList>
    </citation>
    <scope>NUCLEOTIDE SEQUENCE</scope>
    <source>
        <strain evidence="2">ASW11-100</strain>
    </source>
</reference>
<dbReference type="CDD" id="cd00761">
    <property type="entry name" value="Glyco_tranf_GTA_type"/>
    <property type="match status" value="1"/>
</dbReference>
<dbReference type="InterPro" id="IPR029044">
    <property type="entry name" value="Nucleotide-diphossugar_trans"/>
</dbReference>
<dbReference type="InterPro" id="IPR001173">
    <property type="entry name" value="Glyco_trans_2-like"/>
</dbReference>
<comment type="caution">
    <text evidence="2">The sequence shown here is derived from an EMBL/GenBank/DDBJ whole genome shotgun (WGS) entry which is preliminary data.</text>
</comment>
<dbReference type="EMBL" id="JAJBZG010000004">
    <property type="protein sequence ID" value="MCB7481330.1"/>
    <property type="molecule type" value="Genomic_DNA"/>
</dbReference>
<accession>A0A9X1LJ43</accession>
<dbReference type="Pfam" id="PF00535">
    <property type="entry name" value="Glycos_transf_2"/>
    <property type="match status" value="1"/>
</dbReference>
<evidence type="ECO:0000259" key="1">
    <source>
        <dbReference type="Pfam" id="PF00535"/>
    </source>
</evidence>
<name>A0A9X1LJ43_9FLAO</name>
<dbReference type="RefSeq" id="WP_229340167.1">
    <property type="nucleotide sequence ID" value="NZ_JAJBZG010000004.1"/>
</dbReference>
<dbReference type="AlphaFoldDB" id="A0A9X1LJ43"/>
<protein>
    <submittedName>
        <fullName evidence="2">Glycosyltransferase family 2 protein</fullName>
    </submittedName>
</protein>
<dbReference type="Proteomes" id="UP001139414">
    <property type="component" value="Unassembled WGS sequence"/>
</dbReference>
<gene>
    <name evidence="2" type="ORF">LGQ90_08675</name>
</gene>
<evidence type="ECO:0000313" key="3">
    <source>
        <dbReference type="Proteomes" id="UP001139414"/>
    </source>
</evidence>
<dbReference type="SUPFAM" id="SSF53448">
    <property type="entry name" value="Nucleotide-diphospho-sugar transferases"/>
    <property type="match status" value="1"/>
</dbReference>
<organism evidence="2 3">
    <name type="scientific">Christiangramia sediminis</name>
    <dbReference type="NCBI Taxonomy" id="2881336"/>
    <lineage>
        <taxon>Bacteria</taxon>
        <taxon>Pseudomonadati</taxon>
        <taxon>Bacteroidota</taxon>
        <taxon>Flavobacteriia</taxon>
        <taxon>Flavobacteriales</taxon>
        <taxon>Flavobacteriaceae</taxon>
        <taxon>Christiangramia</taxon>
    </lineage>
</organism>
<feature type="domain" description="Glycosyltransferase 2-like" evidence="1">
    <location>
        <begin position="5"/>
        <end position="108"/>
    </location>
</feature>
<proteinExistence type="predicted"/>
<keyword evidence="3" id="KW-1185">Reference proteome</keyword>
<evidence type="ECO:0000313" key="2">
    <source>
        <dbReference type="EMBL" id="MCB7481330.1"/>
    </source>
</evidence>
<sequence length="300" mass="36072">MKLAIVIPYFKIAYFHQTLESLENQTNKNFNIYLGDDASPEDPLELIDKTNLRITYKRFSSNLGSTSLIQQWERCIEMTRNEEWIMLLGDDDVLQSNVIEKWYEKYNFFIGKANVVRFASVKINHKSFVYSDPFFHPIWEAATDSYYRRFKGWTRSSLSEHIFSRNSYKMHGFHNYPLGWHSDDRAWLEFSNNKPIYSINDAIVSIRISSLSISGRTDNDIEKLVATKSFYEYLILKKLFKFQQYQKIQIVRRYKTFLKEIKSFEFREIMIIGYTYTRYFKSQTFIKFKNKIFHKKLTQK</sequence>